<evidence type="ECO:0000313" key="3">
    <source>
        <dbReference type="Proteomes" id="UP001594351"/>
    </source>
</evidence>
<dbReference type="PANTHER" id="PTHR43841">
    <property type="entry name" value="3-HYDROXYACYL-THIOESTER DEHYDRATASE HTDX-RELATED"/>
    <property type="match status" value="1"/>
</dbReference>
<dbReference type="SUPFAM" id="SSF54637">
    <property type="entry name" value="Thioesterase/thiol ester dehydrase-isomerase"/>
    <property type="match status" value="1"/>
</dbReference>
<dbReference type="InterPro" id="IPR029069">
    <property type="entry name" value="HotDog_dom_sf"/>
</dbReference>
<comment type="caution">
    <text evidence="2">The sequence shown here is derived from an EMBL/GenBank/DDBJ whole genome shotgun (WGS) entry which is preliminary data.</text>
</comment>
<evidence type="ECO:0000313" key="2">
    <source>
        <dbReference type="EMBL" id="MFC1851403.1"/>
    </source>
</evidence>
<gene>
    <name evidence="2" type="ORF">ACFL27_14495</name>
</gene>
<sequence>MTIPLLHLRHQGPVLATLAKTAWQATTRQKSTATPAPPATPGPMFIQNIPPLPQTLIRDYIRHVGGDPAAYKKVVPFHLYPQWGFPIMARTLENVPYNLMKVVNAGCVVTVNHQIPQNVSLRLRAQLQHVDATDKRVIMTQRFITETEKLPEALIVEQTALVVLKRPKTSQKVKKEKERVPENVREIGRFRVAALSGLEFAFMTGDLNPLHWLSPYARAMGQRGAILHGFSSLARSIELMHRNLFAGDILRITQLSVRFTRPLQLPGEAGVYIDHSGNFFTGDAPNGPAYLVGNIKT</sequence>
<name>A0ABV6YYY2_UNCC1</name>
<dbReference type="Gene3D" id="3.10.129.10">
    <property type="entry name" value="Hotdog Thioesterase"/>
    <property type="match status" value="1"/>
</dbReference>
<organism evidence="2 3">
    <name type="scientific">candidate division CSSED10-310 bacterium</name>
    <dbReference type="NCBI Taxonomy" id="2855610"/>
    <lineage>
        <taxon>Bacteria</taxon>
        <taxon>Bacteria division CSSED10-310</taxon>
    </lineage>
</organism>
<proteinExistence type="predicted"/>
<accession>A0ABV6YYY2</accession>
<dbReference type="EMBL" id="JBHPBY010000185">
    <property type="protein sequence ID" value="MFC1851403.1"/>
    <property type="molecule type" value="Genomic_DNA"/>
</dbReference>
<dbReference type="Pfam" id="PF01575">
    <property type="entry name" value="MaoC_dehydratas"/>
    <property type="match status" value="1"/>
</dbReference>
<reference evidence="2 3" key="1">
    <citation type="submission" date="2024-09" db="EMBL/GenBank/DDBJ databases">
        <title>Laminarin stimulates single cell rates of sulfate reduction while oxygen inhibits transcriptomic activity in coastal marine sediment.</title>
        <authorList>
            <person name="Lindsay M."/>
            <person name="Orcutt B."/>
            <person name="Emerson D."/>
            <person name="Stepanauskas R."/>
            <person name="D'Angelo T."/>
        </authorList>
    </citation>
    <scope>NUCLEOTIDE SEQUENCE [LARGE SCALE GENOMIC DNA]</scope>
    <source>
        <strain evidence="2">SAG AM-311-K15</strain>
    </source>
</reference>
<evidence type="ECO:0000259" key="1">
    <source>
        <dbReference type="Pfam" id="PF01575"/>
    </source>
</evidence>
<protein>
    <submittedName>
        <fullName evidence="2">MaoC/PaaZ C-terminal domain-containing protein</fullName>
    </submittedName>
</protein>
<dbReference type="PANTHER" id="PTHR43841:SF1">
    <property type="entry name" value="3-HYDROXYACYL-THIOESTER DEHYDRATASE X"/>
    <property type="match status" value="1"/>
</dbReference>
<dbReference type="InterPro" id="IPR002539">
    <property type="entry name" value="MaoC-like_dom"/>
</dbReference>
<dbReference type="Proteomes" id="UP001594351">
    <property type="component" value="Unassembled WGS sequence"/>
</dbReference>
<feature type="domain" description="MaoC-like" evidence="1">
    <location>
        <begin position="199"/>
        <end position="277"/>
    </location>
</feature>
<keyword evidence="3" id="KW-1185">Reference proteome</keyword>